<dbReference type="EMBL" id="OX597818">
    <property type="protein sequence ID" value="CAI9723399.1"/>
    <property type="molecule type" value="Genomic_DNA"/>
</dbReference>
<accession>A0AA36AWL1</accession>
<reference evidence="3" key="1">
    <citation type="submission" date="2023-08" db="EMBL/GenBank/DDBJ databases">
        <authorList>
            <person name="Alioto T."/>
            <person name="Alioto T."/>
            <person name="Gomez Garrido J."/>
        </authorList>
    </citation>
    <scope>NUCLEOTIDE SEQUENCE</scope>
</reference>
<keyword evidence="4" id="KW-1185">Reference proteome</keyword>
<dbReference type="Gene3D" id="2.60.40.640">
    <property type="match status" value="1"/>
</dbReference>
<dbReference type="InterPro" id="IPR011022">
    <property type="entry name" value="Arrestin_C-like"/>
</dbReference>
<comment type="similarity">
    <text evidence="1">Belongs to the arrestin family.</text>
</comment>
<dbReference type="GO" id="GO:0001664">
    <property type="term" value="F:G protein-coupled receptor binding"/>
    <property type="evidence" value="ECO:0007669"/>
    <property type="project" value="TreeGrafter"/>
</dbReference>
<dbReference type="PANTHER" id="PTHR11792:SF17">
    <property type="entry name" value="KURTZ ARRESTIN"/>
    <property type="match status" value="1"/>
</dbReference>
<sequence length="660" mass="74690">MYTHPFDTQFFNVCDKTYCMNRIYPTTLPFNKRVYIPRRTNDHMEAQFTIARTKLRQILGLYIKRQRQNKTDAQQLGIKPACGLQKLIQRTRNGEVICLPTDKSGRMSIDSLPNYIQAMQPHIANTKVTTVQAHEEREKVLNAHMMMWTIVLGPQKRTAKNFQAWNNDIPALYGLRKDHKGFTDPIAGPPTRPVCGANIASNYRISYFLSMIIRPIIRMSPDVCDSTEDLLSRISDCNKTCDLTGCIVGSMDVVSLYPSIDVDFAVEKVYKKSAPNGKLTTYLGRRDYYDHGTWVDNIDGIIVIDPEYLKNRKVFGIIVVAFRYGREDMDVMGMSFRKDFAVKQMQLYPPLEENKHPLTKLQARLLAKIGSNAVPFHFDLPTTTPDTVCIQPSEGDDGAPCGVDYQVTTYVGQSLDEKIHKRNSVSMSIRKLTYLEDRKEPQPHGEISKEFKFTSGAMKLECSLDKAKYYSGETININVCVDNPTSKKAKKIRLQVLQYADICLYETVQYKNIVAEVETEEGFPIESNTSGFCKVYKIRPILDAAKRRAGLALNGRVKYEDTALAASTEMAGKVNKENLGIIVNYKIKIKMTLGFGSGDMVLEVPFKLAPNRLKGNSLKPEERASEDDKEDYDLVMEEFQRVAVKGFENEVSGGLTSMGE</sequence>
<dbReference type="PRINTS" id="PR00309">
    <property type="entry name" value="ARRESTIN"/>
</dbReference>
<proteinExistence type="inferred from homology"/>
<dbReference type="InterPro" id="IPR011021">
    <property type="entry name" value="Arrestin-like_N"/>
</dbReference>
<dbReference type="InterPro" id="IPR014753">
    <property type="entry name" value="Arrestin_N"/>
</dbReference>
<protein>
    <submittedName>
        <fullName evidence="3">Beta-arrestin-1-like isoform X2</fullName>
    </submittedName>
</protein>
<dbReference type="PANTHER" id="PTHR11792">
    <property type="entry name" value="ARRESTIN"/>
    <property type="match status" value="1"/>
</dbReference>
<dbReference type="AlphaFoldDB" id="A0AA36AWL1"/>
<evidence type="ECO:0000259" key="2">
    <source>
        <dbReference type="SMART" id="SM01017"/>
    </source>
</evidence>
<dbReference type="SMART" id="SM01017">
    <property type="entry name" value="Arrestin_C"/>
    <property type="match status" value="1"/>
</dbReference>
<dbReference type="GO" id="GO:0002031">
    <property type="term" value="P:G protein-coupled receptor internalization"/>
    <property type="evidence" value="ECO:0007669"/>
    <property type="project" value="TreeGrafter"/>
</dbReference>
<dbReference type="InterPro" id="IPR014752">
    <property type="entry name" value="Arrestin-like_C"/>
</dbReference>
<dbReference type="Pfam" id="PF02752">
    <property type="entry name" value="Arrestin_C"/>
    <property type="match status" value="1"/>
</dbReference>
<dbReference type="InterPro" id="IPR000698">
    <property type="entry name" value="Arrestin"/>
</dbReference>
<dbReference type="Proteomes" id="UP001162480">
    <property type="component" value="Chromosome 5"/>
</dbReference>
<dbReference type="SUPFAM" id="SSF81296">
    <property type="entry name" value="E set domains"/>
    <property type="match status" value="2"/>
</dbReference>
<name>A0AA36AWL1_OCTVU</name>
<dbReference type="Pfam" id="PF00339">
    <property type="entry name" value="Arrestin_N"/>
    <property type="match status" value="1"/>
</dbReference>
<dbReference type="InterPro" id="IPR014756">
    <property type="entry name" value="Ig_E-set"/>
</dbReference>
<dbReference type="GO" id="GO:0007165">
    <property type="term" value="P:signal transduction"/>
    <property type="evidence" value="ECO:0007669"/>
    <property type="project" value="InterPro"/>
</dbReference>
<organism evidence="3 4">
    <name type="scientific">Octopus vulgaris</name>
    <name type="common">Common octopus</name>
    <dbReference type="NCBI Taxonomy" id="6645"/>
    <lineage>
        <taxon>Eukaryota</taxon>
        <taxon>Metazoa</taxon>
        <taxon>Spiralia</taxon>
        <taxon>Lophotrochozoa</taxon>
        <taxon>Mollusca</taxon>
        <taxon>Cephalopoda</taxon>
        <taxon>Coleoidea</taxon>
        <taxon>Octopodiformes</taxon>
        <taxon>Octopoda</taxon>
        <taxon>Incirrata</taxon>
        <taxon>Octopodidae</taxon>
        <taxon>Octopus</taxon>
    </lineage>
</organism>
<evidence type="ECO:0000313" key="3">
    <source>
        <dbReference type="EMBL" id="CAI9723399.1"/>
    </source>
</evidence>
<dbReference type="FunFam" id="2.60.40.840:FF:000002">
    <property type="entry name" value="Arrestin 3"/>
    <property type="match status" value="1"/>
</dbReference>
<dbReference type="GO" id="GO:0005737">
    <property type="term" value="C:cytoplasm"/>
    <property type="evidence" value="ECO:0007669"/>
    <property type="project" value="TreeGrafter"/>
</dbReference>
<evidence type="ECO:0000256" key="1">
    <source>
        <dbReference type="ARBA" id="ARBA00005298"/>
    </source>
</evidence>
<dbReference type="Gene3D" id="2.60.40.840">
    <property type="match status" value="1"/>
</dbReference>
<feature type="domain" description="Arrestin C-terminal-like" evidence="2">
    <location>
        <begin position="454"/>
        <end position="613"/>
    </location>
</feature>
<evidence type="ECO:0000313" key="4">
    <source>
        <dbReference type="Proteomes" id="UP001162480"/>
    </source>
</evidence>
<gene>
    <name evidence="3" type="ORF">OCTVUL_1B020539</name>
</gene>